<dbReference type="OrthoDB" id="443318at2759"/>
<dbReference type="Gene3D" id="3.40.50.1820">
    <property type="entry name" value="alpha/beta hydrolase"/>
    <property type="match status" value="1"/>
</dbReference>
<keyword evidence="2 7" id="KW-0121">Carboxypeptidase</keyword>
<dbReference type="InterPro" id="IPR018202">
    <property type="entry name" value="Ser_caboxypep_ser_AS"/>
</dbReference>
<dbReference type="EMBL" id="JABSTR010000004">
    <property type="protein sequence ID" value="KAH9368052.1"/>
    <property type="molecule type" value="Genomic_DNA"/>
</dbReference>
<keyword evidence="9" id="KW-1185">Reference proteome</keyword>
<name>A0A9J6G0W8_HAELO</name>
<evidence type="ECO:0000256" key="5">
    <source>
        <dbReference type="ARBA" id="ARBA00022801"/>
    </source>
</evidence>
<dbReference type="EC" id="3.4.16.-" evidence="7"/>
<evidence type="ECO:0000256" key="6">
    <source>
        <dbReference type="ARBA" id="ARBA00023180"/>
    </source>
</evidence>
<proteinExistence type="inferred from homology"/>
<dbReference type="PROSITE" id="PS00131">
    <property type="entry name" value="CARBOXYPEPT_SER_SER"/>
    <property type="match status" value="1"/>
</dbReference>
<keyword evidence="5 7" id="KW-0378">Hydrolase</keyword>
<evidence type="ECO:0000256" key="1">
    <source>
        <dbReference type="ARBA" id="ARBA00009431"/>
    </source>
</evidence>
<dbReference type="GO" id="GO:0004185">
    <property type="term" value="F:serine-type carboxypeptidase activity"/>
    <property type="evidence" value="ECO:0007669"/>
    <property type="project" value="UniProtKB-UniRule"/>
</dbReference>
<dbReference type="AlphaFoldDB" id="A0A9J6G0W8"/>
<protein>
    <recommendedName>
        <fullName evidence="7">Carboxypeptidase</fullName>
        <ecNumber evidence="7">3.4.16.-</ecNumber>
    </recommendedName>
</protein>
<dbReference type="SUPFAM" id="SSF53474">
    <property type="entry name" value="alpha/beta-Hydrolases"/>
    <property type="match status" value="1"/>
</dbReference>
<keyword evidence="3 7" id="KW-0645">Protease</keyword>
<accession>A0A9J6G0W8</accession>
<dbReference type="OMA" id="TVGAAMH"/>
<evidence type="ECO:0000256" key="3">
    <source>
        <dbReference type="ARBA" id="ARBA00022670"/>
    </source>
</evidence>
<gene>
    <name evidence="8" type="ORF">HPB48_001048</name>
</gene>
<dbReference type="PANTHER" id="PTHR11802:SF472">
    <property type="entry name" value="SERINE CARBOXYPEPTIDASE CPVL-RELATED"/>
    <property type="match status" value="1"/>
</dbReference>
<keyword evidence="4" id="KW-0732">Signal</keyword>
<comment type="similarity">
    <text evidence="1 7">Belongs to the peptidase S10 family.</text>
</comment>
<keyword evidence="6" id="KW-0325">Glycoprotein</keyword>
<dbReference type="VEuPathDB" id="VectorBase:HLOH_041029"/>
<reference evidence="8 9" key="1">
    <citation type="journal article" date="2020" name="Cell">
        <title>Large-Scale Comparative Analyses of Tick Genomes Elucidate Their Genetic Diversity and Vector Capacities.</title>
        <authorList>
            <consortium name="Tick Genome and Microbiome Consortium (TIGMIC)"/>
            <person name="Jia N."/>
            <person name="Wang J."/>
            <person name="Shi W."/>
            <person name="Du L."/>
            <person name="Sun Y."/>
            <person name="Zhan W."/>
            <person name="Jiang J.F."/>
            <person name="Wang Q."/>
            <person name="Zhang B."/>
            <person name="Ji P."/>
            <person name="Bell-Sakyi L."/>
            <person name="Cui X.M."/>
            <person name="Yuan T.T."/>
            <person name="Jiang B.G."/>
            <person name="Yang W.F."/>
            <person name="Lam T.T."/>
            <person name="Chang Q.C."/>
            <person name="Ding S.J."/>
            <person name="Wang X.J."/>
            <person name="Zhu J.G."/>
            <person name="Ruan X.D."/>
            <person name="Zhao L."/>
            <person name="Wei J.T."/>
            <person name="Ye R.Z."/>
            <person name="Que T.C."/>
            <person name="Du C.H."/>
            <person name="Zhou Y.H."/>
            <person name="Cheng J.X."/>
            <person name="Dai P.F."/>
            <person name="Guo W.B."/>
            <person name="Han X.H."/>
            <person name="Huang E.J."/>
            <person name="Li L.F."/>
            <person name="Wei W."/>
            <person name="Gao Y.C."/>
            <person name="Liu J.Z."/>
            <person name="Shao H.Z."/>
            <person name="Wang X."/>
            <person name="Wang C.C."/>
            <person name="Yang T.C."/>
            <person name="Huo Q.B."/>
            <person name="Li W."/>
            <person name="Chen H.Y."/>
            <person name="Chen S.E."/>
            <person name="Zhou L.G."/>
            <person name="Ni X.B."/>
            <person name="Tian J.H."/>
            <person name="Sheng Y."/>
            <person name="Liu T."/>
            <person name="Pan Y.S."/>
            <person name="Xia L.Y."/>
            <person name="Li J."/>
            <person name="Zhao F."/>
            <person name="Cao W.C."/>
        </authorList>
    </citation>
    <scope>NUCLEOTIDE SEQUENCE [LARGE SCALE GENOMIC DNA]</scope>
    <source>
        <strain evidence="8">HaeL-2018</strain>
    </source>
</reference>
<sequence>MVGPIGADLEVPSYAGFITVNERFNSNLFFWFVPSLRDPRNSPVVLWMQGGPGTSSLLGFFSEHGPYVLSPDGKKAQWRNLTWAQRYSMLYVDQPVGAGFSFTESNEGYARNMNDIARDMLEFVQQFFTLFSEQAKNDLYLAGESYAGKYVPAVGAALHESANNARVKVNFRGIAFGNGFTDPVNMIDFGEFLHNIGLMRRADALKVTEAGKSAVGLIRDGRLSDAAFLMDRTIFGLLTKDTFFKNVTGYDYYYNYLIDKQPRSLKSYEGFVTSPEIRRSIHVGHLEFHTSRTVVAEYLTEDIMRSAVKQFTVVLQKGYKVLVYSGNLDICVPTTQTERFLSKLKWSHADHWKQTPHHIWWSADGQSPLGYKKTIANLNFMAIRNGGHVLPFDQPVVMFDLITAFIDDTAPFGR</sequence>
<organism evidence="8 9">
    <name type="scientific">Haemaphysalis longicornis</name>
    <name type="common">Bush tick</name>
    <dbReference type="NCBI Taxonomy" id="44386"/>
    <lineage>
        <taxon>Eukaryota</taxon>
        <taxon>Metazoa</taxon>
        <taxon>Ecdysozoa</taxon>
        <taxon>Arthropoda</taxon>
        <taxon>Chelicerata</taxon>
        <taxon>Arachnida</taxon>
        <taxon>Acari</taxon>
        <taxon>Parasitiformes</taxon>
        <taxon>Ixodida</taxon>
        <taxon>Ixodoidea</taxon>
        <taxon>Ixodidae</taxon>
        <taxon>Haemaphysalinae</taxon>
        <taxon>Haemaphysalis</taxon>
    </lineage>
</organism>
<dbReference type="Pfam" id="PF00450">
    <property type="entry name" value="Peptidase_S10"/>
    <property type="match status" value="1"/>
</dbReference>
<evidence type="ECO:0000313" key="9">
    <source>
        <dbReference type="Proteomes" id="UP000821853"/>
    </source>
</evidence>
<comment type="caution">
    <text evidence="8">The sequence shown here is derived from an EMBL/GenBank/DDBJ whole genome shotgun (WGS) entry which is preliminary data.</text>
</comment>
<evidence type="ECO:0000256" key="7">
    <source>
        <dbReference type="RuleBase" id="RU361156"/>
    </source>
</evidence>
<evidence type="ECO:0000256" key="4">
    <source>
        <dbReference type="ARBA" id="ARBA00022729"/>
    </source>
</evidence>
<evidence type="ECO:0000313" key="8">
    <source>
        <dbReference type="EMBL" id="KAH9368052.1"/>
    </source>
</evidence>
<evidence type="ECO:0000256" key="2">
    <source>
        <dbReference type="ARBA" id="ARBA00022645"/>
    </source>
</evidence>
<dbReference type="PANTHER" id="PTHR11802">
    <property type="entry name" value="SERINE PROTEASE FAMILY S10 SERINE CARBOXYPEPTIDASE"/>
    <property type="match status" value="1"/>
</dbReference>
<dbReference type="PRINTS" id="PR00724">
    <property type="entry name" value="CRBOXYPTASEC"/>
</dbReference>
<dbReference type="InterPro" id="IPR001563">
    <property type="entry name" value="Peptidase_S10"/>
</dbReference>
<dbReference type="Proteomes" id="UP000821853">
    <property type="component" value="Chromosome 2"/>
</dbReference>
<dbReference type="GO" id="GO:0006508">
    <property type="term" value="P:proteolysis"/>
    <property type="evidence" value="ECO:0007669"/>
    <property type="project" value="UniProtKB-KW"/>
</dbReference>
<dbReference type="InterPro" id="IPR029058">
    <property type="entry name" value="AB_hydrolase_fold"/>
</dbReference>